<dbReference type="PROSITE" id="PS50043">
    <property type="entry name" value="HTH_LUXR_2"/>
    <property type="match status" value="1"/>
</dbReference>
<dbReference type="InterPro" id="IPR039420">
    <property type="entry name" value="WalR-like"/>
</dbReference>
<gene>
    <name evidence="6" type="ORF">WQQ_44720</name>
</gene>
<dbReference type="CDD" id="cd17535">
    <property type="entry name" value="REC_NarL-like"/>
    <property type="match status" value="1"/>
</dbReference>
<dbReference type="InterPro" id="IPR016032">
    <property type="entry name" value="Sig_transdc_resp-reg_C-effctor"/>
</dbReference>
<dbReference type="Gene3D" id="3.40.50.2300">
    <property type="match status" value="1"/>
</dbReference>
<evidence type="ECO:0000256" key="3">
    <source>
        <dbReference type="PROSITE-ProRule" id="PRU00169"/>
    </source>
</evidence>
<dbReference type="InterPro" id="IPR058245">
    <property type="entry name" value="NreC/VraR/RcsB-like_REC"/>
</dbReference>
<dbReference type="CDD" id="cd06170">
    <property type="entry name" value="LuxR_C_like"/>
    <property type="match status" value="1"/>
</dbReference>
<organism evidence="6 7">
    <name type="scientific">Hydrocarboniphaga effusa AP103</name>
    <dbReference type="NCBI Taxonomy" id="1172194"/>
    <lineage>
        <taxon>Bacteria</taxon>
        <taxon>Pseudomonadati</taxon>
        <taxon>Pseudomonadota</taxon>
        <taxon>Gammaproteobacteria</taxon>
        <taxon>Nevskiales</taxon>
        <taxon>Nevskiaceae</taxon>
        <taxon>Hydrocarboniphaga</taxon>
    </lineage>
</organism>
<comment type="caution">
    <text evidence="6">The sequence shown here is derived from an EMBL/GenBank/DDBJ whole genome shotgun (WGS) entry which is preliminary data.</text>
</comment>
<feature type="domain" description="HTH luxR-type" evidence="4">
    <location>
        <begin position="149"/>
        <end position="214"/>
    </location>
</feature>
<keyword evidence="7" id="KW-1185">Reference proteome</keyword>
<accession>I7Z8R2</accession>
<evidence type="ECO:0000256" key="2">
    <source>
        <dbReference type="ARBA" id="ARBA00023125"/>
    </source>
</evidence>
<evidence type="ECO:0000259" key="4">
    <source>
        <dbReference type="PROSITE" id="PS50043"/>
    </source>
</evidence>
<dbReference type="GO" id="GO:0006355">
    <property type="term" value="P:regulation of DNA-templated transcription"/>
    <property type="evidence" value="ECO:0007669"/>
    <property type="project" value="InterPro"/>
</dbReference>
<keyword evidence="1 3" id="KW-0597">Phosphoprotein</keyword>
<dbReference type="InterPro" id="IPR001789">
    <property type="entry name" value="Sig_transdc_resp-reg_receiver"/>
</dbReference>
<dbReference type="SUPFAM" id="SSF46894">
    <property type="entry name" value="C-terminal effector domain of the bipartite response regulators"/>
    <property type="match status" value="1"/>
</dbReference>
<protein>
    <submittedName>
        <fullName evidence="6">Two-component response regulator</fullName>
    </submittedName>
</protein>
<evidence type="ECO:0000313" key="6">
    <source>
        <dbReference type="EMBL" id="EIT68037.1"/>
    </source>
</evidence>
<sequence>MSGPGTPQPWRVLLADDHAVVRAGYRHLLERHGKVSVVAEADHADEAYRLYREHRPDLFITDITMPGASGLDAIRRVLLIEPSARVLVFSMHVSPDFALAALRSGAWGYVTKNSTPDVLLRAIGDVMGGRQVLSPDIAQALALASVCGGRSPLEELTPREFDVLLLMVDLHSVERIAQALHLSTKTVQNLHYQIKRKLQVSNDIELAQLAMSCGLGNAPARPSP</sequence>
<dbReference type="SMART" id="SM00421">
    <property type="entry name" value="HTH_LUXR"/>
    <property type="match status" value="1"/>
</dbReference>
<evidence type="ECO:0000259" key="5">
    <source>
        <dbReference type="PROSITE" id="PS50110"/>
    </source>
</evidence>
<dbReference type="AlphaFoldDB" id="I7Z8R2"/>
<evidence type="ECO:0000313" key="7">
    <source>
        <dbReference type="Proteomes" id="UP000003704"/>
    </source>
</evidence>
<reference evidence="6 7" key="1">
    <citation type="journal article" date="2012" name="J. Bacteriol.">
        <title>Genome Sequence of n-Alkane-Degrading Hydrocarboniphaga effusa Strain AP103T (ATCC BAA-332T).</title>
        <authorList>
            <person name="Chang H.K."/>
            <person name="Zylstra G.J."/>
            <person name="Chae J.C."/>
        </authorList>
    </citation>
    <scope>NUCLEOTIDE SEQUENCE [LARGE SCALE GENOMIC DNA]</scope>
    <source>
        <strain evidence="6 7">AP103</strain>
    </source>
</reference>
<dbReference type="PANTHER" id="PTHR43214">
    <property type="entry name" value="TWO-COMPONENT RESPONSE REGULATOR"/>
    <property type="match status" value="1"/>
</dbReference>
<dbReference type="SUPFAM" id="SSF52172">
    <property type="entry name" value="CheY-like"/>
    <property type="match status" value="1"/>
</dbReference>
<dbReference type="STRING" id="1172194.WQQ_44720"/>
<dbReference type="InterPro" id="IPR000792">
    <property type="entry name" value="Tscrpt_reg_LuxR_C"/>
</dbReference>
<dbReference type="PATRIC" id="fig|1172194.4.peg.4336"/>
<proteinExistence type="predicted"/>
<feature type="modified residue" description="4-aspartylphosphate" evidence="3">
    <location>
        <position position="62"/>
    </location>
</feature>
<dbReference type="OrthoDB" id="9796655at2"/>
<name>I7Z8R2_9GAMM</name>
<dbReference type="EMBL" id="AKGD01000004">
    <property type="protein sequence ID" value="EIT68037.1"/>
    <property type="molecule type" value="Genomic_DNA"/>
</dbReference>
<dbReference type="GO" id="GO:0003677">
    <property type="term" value="F:DNA binding"/>
    <property type="evidence" value="ECO:0007669"/>
    <property type="project" value="UniProtKB-KW"/>
</dbReference>
<dbReference type="GO" id="GO:0000160">
    <property type="term" value="P:phosphorelay signal transduction system"/>
    <property type="evidence" value="ECO:0007669"/>
    <property type="project" value="InterPro"/>
</dbReference>
<dbReference type="InterPro" id="IPR011006">
    <property type="entry name" value="CheY-like_superfamily"/>
</dbReference>
<dbReference type="SMART" id="SM00448">
    <property type="entry name" value="REC"/>
    <property type="match status" value="1"/>
</dbReference>
<feature type="domain" description="Response regulatory" evidence="5">
    <location>
        <begin position="11"/>
        <end position="127"/>
    </location>
</feature>
<dbReference type="Pfam" id="PF00072">
    <property type="entry name" value="Response_reg"/>
    <property type="match status" value="1"/>
</dbReference>
<evidence type="ECO:0000256" key="1">
    <source>
        <dbReference type="ARBA" id="ARBA00022553"/>
    </source>
</evidence>
<dbReference type="RefSeq" id="WP_007187407.1">
    <property type="nucleotide sequence ID" value="NZ_AKGD01000004.1"/>
</dbReference>
<dbReference type="PANTHER" id="PTHR43214:SF43">
    <property type="entry name" value="TWO-COMPONENT RESPONSE REGULATOR"/>
    <property type="match status" value="1"/>
</dbReference>
<keyword evidence="2" id="KW-0238">DNA-binding</keyword>
<dbReference type="Pfam" id="PF00196">
    <property type="entry name" value="GerE"/>
    <property type="match status" value="1"/>
</dbReference>
<dbReference type="PROSITE" id="PS50110">
    <property type="entry name" value="RESPONSE_REGULATORY"/>
    <property type="match status" value="1"/>
</dbReference>
<dbReference type="Proteomes" id="UP000003704">
    <property type="component" value="Unassembled WGS sequence"/>
</dbReference>